<feature type="compositionally biased region" description="Low complexity" evidence="1">
    <location>
        <begin position="38"/>
        <end position="49"/>
    </location>
</feature>
<comment type="caution">
    <text evidence="2">The sequence shown here is derived from an EMBL/GenBank/DDBJ whole genome shotgun (WGS) entry which is preliminary data.</text>
</comment>
<sequence>MCDEGRPACSLCTVSDRKCSFTSGAPTDSTSTSTAFQSKSTSPGSFSSSNIAHQETSIPPSDKGRGLHSAAPSDALNLHHLHLLIHLTSSKDIFDFGATHHRATENSAALALALKKGLEAPYLLYQLLAFSARHLAHLHPSQSQTYLEQAITLQTQGVSLFNVAQLRQVDESNCVCFLIYSGILGHHLLADALSLRDRPLDDFLAQYARCASLHRGVRMIAVSSWPLLMEESELVGMLSWSQGFMTREPHGQQCSLITEMVEASASLDRNEKEACHEAIKFLQVGFDSVLSADWEEHGREAGSKGNKHQMTYSWSVVVPPEFMVLMADKRPEALVVLGYFCVLLHHAREIWQVRDAGRYVFGLVDGFLDEKWRCWLDWPREIMTSD</sequence>
<dbReference type="InterPro" id="IPR053157">
    <property type="entry name" value="Sterol_Uptake_Regulator"/>
</dbReference>
<protein>
    <recommendedName>
        <fullName evidence="4">Zn(2)-C6 fungal-type domain-containing protein</fullName>
    </recommendedName>
</protein>
<reference evidence="2" key="1">
    <citation type="submission" date="2023-06" db="EMBL/GenBank/DDBJ databases">
        <title>Genome-scale phylogeny and comparative genomics of the fungal order Sordariales.</title>
        <authorList>
            <consortium name="Lawrence Berkeley National Laboratory"/>
            <person name="Hensen N."/>
            <person name="Bonometti L."/>
            <person name="Westerberg I."/>
            <person name="Brannstrom I.O."/>
            <person name="Guillou S."/>
            <person name="Cros-Aarteil S."/>
            <person name="Calhoun S."/>
            <person name="Haridas S."/>
            <person name="Kuo A."/>
            <person name="Mondo S."/>
            <person name="Pangilinan J."/>
            <person name="Riley R."/>
            <person name="Labutti K."/>
            <person name="Andreopoulos B."/>
            <person name="Lipzen A."/>
            <person name="Chen C."/>
            <person name="Yanf M."/>
            <person name="Daum C."/>
            <person name="Ng V."/>
            <person name="Clum A."/>
            <person name="Steindorff A."/>
            <person name="Ohm R."/>
            <person name="Martin F."/>
            <person name="Silar P."/>
            <person name="Natvig D."/>
            <person name="Lalanne C."/>
            <person name="Gautier V."/>
            <person name="Ament-Velasquez S.L."/>
            <person name="Kruys A."/>
            <person name="Hutchinson M.I."/>
            <person name="Powell A.J."/>
            <person name="Barry K."/>
            <person name="Miller A.N."/>
            <person name="Grigoriev I.V."/>
            <person name="Debuchy R."/>
            <person name="Gladieux P."/>
            <person name="Thoren M.H."/>
            <person name="Johannesson H."/>
        </authorList>
    </citation>
    <scope>NUCLEOTIDE SEQUENCE</scope>
    <source>
        <strain evidence="2">CBS 540.89</strain>
    </source>
</reference>
<dbReference type="GO" id="GO:0001228">
    <property type="term" value="F:DNA-binding transcription activator activity, RNA polymerase II-specific"/>
    <property type="evidence" value="ECO:0007669"/>
    <property type="project" value="TreeGrafter"/>
</dbReference>
<dbReference type="EMBL" id="JAUKTV010000001">
    <property type="protein sequence ID" value="KAK0747373.1"/>
    <property type="molecule type" value="Genomic_DNA"/>
</dbReference>
<accession>A0AA40K648</accession>
<gene>
    <name evidence="2" type="ORF">B0T21DRAFT_3185</name>
</gene>
<feature type="compositionally biased region" description="Polar residues" evidence="1">
    <location>
        <begin position="22"/>
        <end position="37"/>
    </location>
</feature>
<proteinExistence type="predicted"/>
<feature type="region of interest" description="Disordered" evidence="1">
    <location>
        <begin position="22"/>
        <end position="70"/>
    </location>
</feature>
<dbReference type="Proteomes" id="UP001172159">
    <property type="component" value="Unassembled WGS sequence"/>
</dbReference>
<evidence type="ECO:0000313" key="3">
    <source>
        <dbReference type="Proteomes" id="UP001172159"/>
    </source>
</evidence>
<keyword evidence="3" id="KW-1185">Reference proteome</keyword>
<evidence type="ECO:0000313" key="2">
    <source>
        <dbReference type="EMBL" id="KAK0747373.1"/>
    </source>
</evidence>
<dbReference type="AlphaFoldDB" id="A0AA40K648"/>
<dbReference type="PANTHER" id="PTHR47784:SF4">
    <property type="entry name" value="ZN(II)2CYS6 TRANSCRIPTION FACTOR (EUROFUNG)"/>
    <property type="match status" value="1"/>
</dbReference>
<dbReference type="PANTHER" id="PTHR47784">
    <property type="entry name" value="STEROL UPTAKE CONTROL PROTEIN 2"/>
    <property type="match status" value="1"/>
</dbReference>
<name>A0AA40K648_9PEZI</name>
<evidence type="ECO:0000256" key="1">
    <source>
        <dbReference type="SAM" id="MobiDB-lite"/>
    </source>
</evidence>
<feature type="compositionally biased region" description="Polar residues" evidence="1">
    <location>
        <begin position="50"/>
        <end position="59"/>
    </location>
</feature>
<evidence type="ECO:0008006" key="4">
    <source>
        <dbReference type="Google" id="ProtNLM"/>
    </source>
</evidence>
<organism evidence="2 3">
    <name type="scientific">Apiosordaria backusii</name>
    <dbReference type="NCBI Taxonomy" id="314023"/>
    <lineage>
        <taxon>Eukaryota</taxon>
        <taxon>Fungi</taxon>
        <taxon>Dikarya</taxon>
        <taxon>Ascomycota</taxon>
        <taxon>Pezizomycotina</taxon>
        <taxon>Sordariomycetes</taxon>
        <taxon>Sordariomycetidae</taxon>
        <taxon>Sordariales</taxon>
        <taxon>Lasiosphaeriaceae</taxon>
        <taxon>Apiosordaria</taxon>
    </lineage>
</organism>